<comment type="subcellular location">
    <subcellularLocation>
        <location evidence="1">Cell membrane</location>
        <topology evidence="1">Multi-pass membrane protein</topology>
    </subcellularLocation>
    <subcellularLocation>
        <location evidence="8">Membrane</location>
        <topology evidence="8">Multi-pass membrane protein</topology>
    </subcellularLocation>
</comment>
<evidence type="ECO:0000256" key="7">
    <source>
        <dbReference type="ARBA" id="ARBA00023136"/>
    </source>
</evidence>
<keyword evidence="6 8" id="KW-1133">Transmembrane helix</keyword>
<evidence type="ECO:0000256" key="1">
    <source>
        <dbReference type="ARBA" id="ARBA00004651"/>
    </source>
</evidence>
<keyword evidence="3 8" id="KW-0813">Transport</keyword>
<keyword evidence="7 8" id="KW-0472">Membrane</keyword>
<dbReference type="EMBL" id="BORS01000009">
    <property type="protein sequence ID" value="GIO43176.1"/>
    <property type="molecule type" value="Genomic_DNA"/>
</dbReference>
<dbReference type="InterPro" id="IPR002523">
    <property type="entry name" value="MgTranspt_CorA/ZnTranspt_ZntB"/>
</dbReference>
<reference evidence="9" key="1">
    <citation type="submission" date="2021-03" db="EMBL/GenBank/DDBJ databases">
        <title>Antimicrobial resistance genes in bacteria isolated from Japanese honey, and their potential for conferring macrolide and lincosamide resistance in the American foulbrood pathogen Paenibacillus larvae.</title>
        <authorList>
            <person name="Okamoto M."/>
            <person name="Kumagai M."/>
            <person name="Kanamori H."/>
            <person name="Takamatsu D."/>
        </authorList>
    </citation>
    <scope>NUCLEOTIDE SEQUENCE</scope>
    <source>
        <strain evidence="9">J41TS4</strain>
    </source>
</reference>
<keyword evidence="8" id="KW-0460">Magnesium</keyword>
<sequence>MIRVMGITQDHRVDAGISLEDIQNAKYLWSWIDFSEPTEEESCLLDTGFHFHPLAIEDCLHVLQRPKIDYYEEYEFLVLHALDPDTLATAEVNLFIGPNYLVSFHHRPITEIDAVWEGLQQRTQSRTSWTRGPFVAAYFIIDALVDQYFPCVYALEDELDELENRGSRESVELLMNQVFELRSRLLKLRRTIVPMRDMLYRILNSQHIQGEKEPRAHFADVYDHLLKLSEMIESDREMTADLRDSYISLNSNRMNGIMKTLTVITTVFMPLTLIAGIYGMNFVNMPELGWKYGYFAVLGGMLVLTVWMILAFLRRGWFK</sequence>
<dbReference type="AlphaFoldDB" id="A0A919Y1K0"/>
<dbReference type="GO" id="GO:0015095">
    <property type="term" value="F:magnesium ion transmembrane transporter activity"/>
    <property type="evidence" value="ECO:0007669"/>
    <property type="project" value="UniProtKB-UniRule"/>
</dbReference>
<dbReference type="GO" id="GO:0005886">
    <property type="term" value="C:plasma membrane"/>
    <property type="evidence" value="ECO:0007669"/>
    <property type="project" value="UniProtKB-SubCell"/>
</dbReference>
<evidence type="ECO:0000313" key="10">
    <source>
        <dbReference type="Proteomes" id="UP000678895"/>
    </source>
</evidence>
<comment type="caution">
    <text evidence="9">The sequence shown here is derived from an EMBL/GenBank/DDBJ whole genome shotgun (WGS) entry which is preliminary data.</text>
</comment>
<feature type="transmembrane region" description="Helical" evidence="8">
    <location>
        <begin position="292"/>
        <end position="313"/>
    </location>
</feature>
<evidence type="ECO:0000256" key="6">
    <source>
        <dbReference type="ARBA" id="ARBA00022989"/>
    </source>
</evidence>
<comment type="function">
    <text evidence="8">Mediates influx of magnesium ions.</text>
</comment>
<comment type="similarity">
    <text evidence="2 8">Belongs to the CorA metal ion transporter (MIT) (TC 1.A.35) family.</text>
</comment>
<evidence type="ECO:0000256" key="3">
    <source>
        <dbReference type="ARBA" id="ARBA00022448"/>
    </source>
</evidence>
<dbReference type="PANTHER" id="PTHR46494">
    <property type="entry name" value="CORA FAMILY METAL ION TRANSPORTER (EUROFUNG)"/>
    <property type="match status" value="1"/>
</dbReference>
<accession>A0A919Y1K0</accession>
<evidence type="ECO:0000256" key="5">
    <source>
        <dbReference type="ARBA" id="ARBA00022692"/>
    </source>
</evidence>
<organism evidence="9 10">
    <name type="scientific">Paenibacillus apis</name>
    <dbReference type="NCBI Taxonomy" id="1792174"/>
    <lineage>
        <taxon>Bacteria</taxon>
        <taxon>Bacillati</taxon>
        <taxon>Bacillota</taxon>
        <taxon>Bacilli</taxon>
        <taxon>Bacillales</taxon>
        <taxon>Paenibacillaceae</taxon>
        <taxon>Paenibacillus</taxon>
    </lineage>
</organism>
<proteinExistence type="inferred from homology"/>
<dbReference type="CDD" id="cd12831">
    <property type="entry name" value="TmCorA-like_u2"/>
    <property type="match status" value="1"/>
</dbReference>
<dbReference type="PANTHER" id="PTHR46494:SF1">
    <property type="entry name" value="CORA FAMILY METAL ION TRANSPORTER (EUROFUNG)"/>
    <property type="match status" value="1"/>
</dbReference>
<evidence type="ECO:0000313" key="9">
    <source>
        <dbReference type="EMBL" id="GIO43176.1"/>
    </source>
</evidence>
<evidence type="ECO:0000256" key="2">
    <source>
        <dbReference type="ARBA" id="ARBA00009765"/>
    </source>
</evidence>
<dbReference type="Pfam" id="PF01544">
    <property type="entry name" value="CorA"/>
    <property type="match status" value="1"/>
</dbReference>
<dbReference type="Gene3D" id="3.30.460.20">
    <property type="entry name" value="CorA soluble domain-like"/>
    <property type="match status" value="1"/>
</dbReference>
<dbReference type="Proteomes" id="UP000678895">
    <property type="component" value="Unassembled WGS sequence"/>
</dbReference>
<feature type="transmembrane region" description="Helical" evidence="8">
    <location>
        <begin position="261"/>
        <end position="280"/>
    </location>
</feature>
<evidence type="ECO:0000256" key="8">
    <source>
        <dbReference type="RuleBase" id="RU362010"/>
    </source>
</evidence>
<keyword evidence="5 8" id="KW-0812">Transmembrane</keyword>
<dbReference type="GO" id="GO:0050897">
    <property type="term" value="F:cobalt ion binding"/>
    <property type="evidence" value="ECO:0007669"/>
    <property type="project" value="TreeGrafter"/>
</dbReference>
<dbReference type="NCBIfam" id="TIGR00383">
    <property type="entry name" value="corA"/>
    <property type="match status" value="1"/>
</dbReference>
<dbReference type="FunFam" id="1.20.58.340:FF:000012">
    <property type="entry name" value="Magnesium transport protein CorA"/>
    <property type="match status" value="1"/>
</dbReference>
<gene>
    <name evidence="9" type="primary">yfjQ</name>
    <name evidence="8" type="synonym">corA</name>
    <name evidence="9" type="ORF">J41TS4_29340</name>
</gene>
<dbReference type="InterPro" id="IPR045861">
    <property type="entry name" value="CorA_cytoplasmic_dom"/>
</dbReference>
<keyword evidence="4 8" id="KW-1003">Cell membrane</keyword>
<keyword evidence="8" id="KW-0406">Ion transport</keyword>
<dbReference type="Gene3D" id="1.20.58.340">
    <property type="entry name" value="Magnesium transport protein CorA, transmembrane region"/>
    <property type="match status" value="2"/>
</dbReference>
<dbReference type="GO" id="GO:0015087">
    <property type="term" value="F:cobalt ion transmembrane transporter activity"/>
    <property type="evidence" value="ECO:0007669"/>
    <property type="project" value="UniProtKB-UniRule"/>
</dbReference>
<dbReference type="InterPro" id="IPR045863">
    <property type="entry name" value="CorA_TM1_TM2"/>
</dbReference>
<dbReference type="SUPFAM" id="SSF143865">
    <property type="entry name" value="CorA soluble domain-like"/>
    <property type="match status" value="1"/>
</dbReference>
<keyword evidence="10" id="KW-1185">Reference proteome</keyword>
<evidence type="ECO:0000256" key="4">
    <source>
        <dbReference type="ARBA" id="ARBA00022475"/>
    </source>
</evidence>
<dbReference type="SUPFAM" id="SSF144083">
    <property type="entry name" value="Magnesium transport protein CorA, transmembrane region"/>
    <property type="match status" value="1"/>
</dbReference>
<name>A0A919Y1K0_9BACL</name>
<dbReference type="GO" id="GO:0000287">
    <property type="term" value="F:magnesium ion binding"/>
    <property type="evidence" value="ECO:0007669"/>
    <property type="project" value="TreeGrafter"/>
</dbReference>
<dbReference type="InterPro" id="IPR004488">
    <property type="entry name" value="Mg/Co-transport_prot_CorA"/>
</dbReference>
<dbReference type="RefSeq" id="WP_301628117.1">
    <property type="nucleotide sequence ID" value="NZ_BORS01000009.1"/>
</dbReference>
<protein>
    <recommendedName>
        <fullName evidence="8">Magnesium transport protein CorA</fullName>
    </recommendedName>
</protein>